<dbReference type="Proteomes" id="UP000521872">
    <property type="component" value="Unassembled WGS sequence"/>
</dbReference>
<protein>
    <submittedName>
        <fullName evidence="1">Uncharacterized protein</fullName>
    </submittedName>
</protein>
<accession>A0A8H4QJ67</accession>
<keyword evidence="2" id="KW-1185">Reference proteome</keyword>
<organism evidence="1 2">
    <name type="scientific">Agrocybe pediades</name>
    <dbReference type="NCBI Taxonomy" id="84607"/>
    <lineage>
        <taxon>Eukaryota</taxon>
        <taxon>Fungi</taxon>
        <taxon>Dikarya</taxon>
        <taxon>Basidiomycota</taxon>
        <taxon>Agaricomycotina</taxon>
        <taxon>Agaricomycetes</taxon>
        <taxon>Agaricomycetidae</taxon>
        <taxon>Agaricales</taxon>
        <taxon>Agaricineae</taxon>
        <taxon>Strophariaceae</taxon>
        <taxon>Agrocybe</taxon>
    </lineage>
</organism>
<evidence type="ECO:0000313" key="1">
    <source>
        <dbReference type="EMBL" id="KAF4611766.1"/>
    </source>
</evidence>
<gene>
    <name evidence="1" type="ORF">D9613_003594</name>
</gene>
<proteinExistence type="predicted"/>
<dbReference type="EMBL" id="JAACJL010000057">
    <property type="protein sequence ID" value="KAF4611766.1"/>
    <property type="molecule type" value="Genomic_DNA"/>
</dbReference>
<dbReference type="AlphaFoldDB" id="A0A8H4QJ67"/>
<evidence type="ECO:0000313" key="2">
    <source>
        <dbReference type="Proteomes" id="UP000521872"/>
    </source>
</evidence>
<sequence>MPPPAIQYHDRRSHRRLCRPLASSTFQASALTAPVEASAGSLNITISGVDTSSMATPSPTPPLKLWSFFSSDIIDTDADRDSTYISKTFFIISCKTSNARRRLTSLSSWFASRTYPPQEVEHISLKTPPTMHLRHGLAEDFTRACAPV</sequence>
<reference evidence="1 2" key="1">
    <citation type="submission" date="2019-12" db="EMBL/GenBank/DDBJ databases">
        <authorList>
            <person name="Floudas D."/>
            <person name="Bentzer J."/>
            <person name="Ahren D."/>
            <person name="Johansson T."/>
            <person name="Persson P."/>
            <person name="Tunlid A."/>
        </authorList>
    </citation>
    <scope>NUCLEOTIDE SEQUENCE [LARGE SCALE GENOMIC DNA]</scope>
    <source>
        <strain evidence="1 2">CBS 102.39</strain>
    </source>
</reference>
<name>A0A8H4QJ67_9AGAR</name>
<comment type="caution">
    <text evidence="1">The sequence shown here is derived from an EMBL/GenBank/DDBJ whole genome shotgun (WGS) entry which is preliminary data.</text>
</comment>